<dbReference type="AlphaFoldDB" id="A0A1S7FYK1"/>
<dbReference type="Gene3D" id="1.10.30.50">
    <property type="match status" value="1"/>
</dbReference>
<evidence type="ECO:0000313" key="7">
    <source>
        <dbReference type="EMBL" id="AQY52469.1"/>
    </source>
</evidence>
<accession>A0A1S7FYK1</accession>
<dbReference type="KEGG" id="lwi:UE46_05300"/>
<evidence type="ECO:0000256" key="3">
    <source>
        <dbReference type="ARBA" id="ARBA00038412"/>
    </source>
</evidence>
<dbReference type="PANTHER" id="PTHR41286:SF1">
    <property type="entry name" value="HNH NUCLEASE YAJD-RELATED"/>
    <property type="match status" value="1"/>
</dbReference>
<evidence type="ECO:0000256" key="4">
    <source>
        <dbReference type="ARBA" id="ARBA00040194"/>
    </source>
</evidence>
<dbReference type="GO" id="GO:0005829">
    <property type="term" value="C:cytosol"/>
    <property type="evidence" value="ECO:0007669"/>
    <property type="project" value="TreeGrafter"/>
</dbReference>
<keyword evidence="2" id="KW-0378">Hydrolase</keyword>
<dbReference type="GO" id="GO:0003676">
    <property type="term" value="F:nucleic acid binding"/>
    <property type="evidence" value="ECO:0007669"/>
    <property type="project" value="InterPro"/>
</dbReference>
<dbReference type="Pfam" id="PF01844">
    <property type="entry name" value="HNH"/>
    <property type="match status" value="1"/>
</dbReference>
<feature type="compositionally biased region" description="Basic and acidic residues" evidence="5">
    <location>
        <begin position="84"/>
        <end position="102"/>
    </location>
</feature>
<keyword evidence="1" id="KW-0540">Nuclease</keyword>
<organism evidence="7 8">
    <name type="scientific">Listeria weihenstephanensis</name>
    <dbReference type="NCBI Taxonomy" id="1006155"/>
    <lineage>
        <taxon>Bacteria</taxon>
        <taxon>Bacillati</taxon>
        <taxon>Bacillota</taxon>
        <taxon>Bacilli</taxon>
        <taxon>Bacillales</taxon>
        <taxon>Listeriaceae</taxon>
        <taxon>Listeria</taxon>
    </lineage>
</organism>
<proteinExistence type="inferred from homology"/>
<evidence type="ECO:0000259" key="6">
    <source>
        <dbReference type="SMART" id="SM00507"/>
    </source>
</evidence>
<dbReference type="Proteomes" id="UP000223060">
    <property type="component" value="Chromosome"/>
</dbReference>
<dbReference type="GO" id="GO:0016787">
    <property type="term" value="F:hydrolase activity"/>
    <property type="evidence" value="ECO:0007669"/>
    <property type="project" value="UniProtKB-KW"/>
</dbReference>
<evidence type="ECO:0000256" key="2">
    <source>
        <dbReference type="ARBA" id="ARBA00022801"/>
    </source>
</evidence>
<evidence type="ECO:0000256" key="5">
    <source>
        <dbReference type="SAM" id="MobiDB-lite"/>
    </source>
</evidence>
<feature type="domain" description="HNH nuclease" evidence="6">
    <location>
        <begin position="26"/>
        <end position="82"/>
    </location>
</feature>
<evidence type="ECO:0000313" key="8">
    <source>
        <dbReference type="Proteomes" id="UP000223060"/>
    </source>
</evidence>
<feature type="region of interest" description="Disordered" evidence="5">
    <location>
        <begin position="83"/>
        <end position="102"/>
    </location>
</feature>
<accession>A0A1S7FZ53</accession>
<dbReference type="SMART" id="SM00507">
    <property type="entry name" value="HNHc"/>
    <property type="match status" value="1"/>
</dbReference>
<reference evidence="8" key="1">
    <citation type="submission" date="2015-03" db="EMBL/GenBank/DDBJ databases">
        <authorList>
            <person name="Ferrari E."/>
            <person name="Walter M.C."/>
            <person name="Huptas C."/>
            <person name="Scherer S."/>
            <person name="Mueller-Herbst S."/>
        </authorList>
    </citation>
    <scope>NUCLEOTIDE SEQUENCE [LARGE SCALE GENOMIC DNA]</scope>
    <source>
        <strain evidence="8">LWP01</strain>
    </source>
</reference>
<sequence length="102" mass="12266">MTTAEIIRMVLLDDMTRFYNSKAWKNVRAKARRRDNNECQLCKAEGKHSKCEAVHHIKEVRDYPELALTLSNLFCVCKVHHNREHPEKLQKQKKKFDNEERW</sequence>
<gene>
    <name evidence="7" type="ORF">UE46_05300</name>
</gene>
<dbReference type="CDD" id="cd00085">
    <property type="entry name" value="HNHc"/>
    <property type="match status" value="1"/>
</dbReference>
<dbReference type="InterPro" id="IPR002711">
    <property type="entry name" value="HNH"/>
</dbReference>
<comment type="similarity">
    <text evidence="3">Belongs to the HNH nuclease family.</text>
</comment>
<protein>
    <recommendedName>
        <fullName evidence="4">Putative HNH nuclease YajD</fullName>
    </recommendedName>
</protein>
<dbReference type="InterPro" id="IPR003615">
    <property type="entry name" value="HNH_nuc"/>
</dbReference>
<evidence type="ECO:0000256" key="1">
    <source>
        <dbReference type="ARBA" id="ARBA00022722"/>
    </source>
</evidence>
<keyword evidence="8" id="KW-1185">Reference proteome</keyword>
<name>A0A1S7FYK1_9LIST</name>
<dbReference type="EMBL" id="CP011102">
    <property type="protein sequence ID" value="AQY52469.1"/>
    <property type="molecule type" value="Genomic_DNA"/>
</dbReference>
<dbReference type="PANTHER" id="PTHR41286">
    <property type="entry name" value="HNH NUCLEASE YAJD-RELATED"/>
    <property type="match status" value="1"/>
</dbReference>
<dbReference type="GO" id="GO:0004519">
    <property type="term" value="F:endonuclease activity"/>
    <property type="evidence" value="ECO:0007669"/>
    <property type="project" value="InterPro"/>
</dbReference>
<dbReference type="GO" id="GO:0008270">
    <property type="term" value="F:zinc ion binding"/>
    <property type="evidence" value="ECO:0007669"/>
    <property type="project" value="InterPro"/>
</dbReference>